<sequence length="184" mass="20845">MICEDALPEHVAIYSTGDSTVLFDEKWLNFAIEKCDEDARIEDKEVFLQKIESGEVEVNKIGFMIFEPSIAEEIQFLLSKAAKKYNMECTRSNINFIEYMPPNTNKGTGLAQLNEYLNIKKEEIIAFGDGGNDIELLQNAGWSVAMENANEKLKSIAKFVTKSNSEDGVVDVLEKIFLRDEQMN</sequence>
<dbReference type="AlphaFoldDB" id="A0A1Y1V355"/>
<dbReference type="Pfam" id="PF08282">
    <property type="entry name" value="Hydrolase_3"/>
    <property type="match status" value="1"/>
</dbReference>
<dbReference type="PANTHER" id="PTHR10000:SF8">
    <property type="entry name" value="HAD SUPERFAMILY HYDROLASE-LIKE, TYPE 3"/>
    <property type="match status" value="1"/>
</dbReference>
<keyword evidence="2" id="KW-1185">Reference proteome</keyword>
<dbReference type="Proteomes" id="UP000193719">
    <property type="component" value="Unassembled WGS sequence"/>
</dbReference>
<dbReference type="GO" id="GO:0016791">
    <property type="term" value="F:phosphatase activity"/>
    <property type="evidence" value="ECO:0007669"/>
    <property type="project" value="TreeGrafter"/>
</dbReference>
<dbReference type="Gene3D" id="3.40.50.1000">
    <property type="entry name" value="HAD superfamily/HAD-like"/>
    <property type="match status" value="1"/>
</dbReference>
<dbReference type="EMBL" id="MCFH01000036">
    <property type="protein sequence ID" value="ORX46210.1"/>
    <property type="molecule type" value="Genomic_DNA"/>
</dbReference>
<accession>A0A1Y1V355</accession>
<dbReference type="GO" id="GO:0005829">
    <property type="term" value="C:cytosol"/>
    <property type="evidence" value="ECO:0007669"/>
    <property type="project" value="TreeGrafter"/>
</dbReference>
<evidence type="ECO:0000313" key="2">
    <source>
        <dbReference type="Proteomes" id="UP000193719"/>
    </source>
</evidence>
<comment type="caution">
    <text evidence="1">The sequence shown here is derived from an EMBL/GenBank/DDBJ whole genome shotgun (WGS) entry which is preliminary data.</text>
</comment>
<dbReference type="InterPro" id="IPR036412">
    <property type="entry name" value="HAD-like_sf"/>
</dbReference>
<protein>
    <recommendedName>
        <fullName evidence="3">HAD-like protein</fullName>
    </recommendedName>
</protein>
<gene>
    <name evidence="1" type="ORF">BCR36DRAFT_585355</name>
</gene>
<reference evidence="1 2" key="1">
    <citation type="submission" date="2016-08" db="EMBL/GenBank/DDBJ databases">
        <title>Genomes of anaerobic fungi encode conserved fungal cellulosomes for biomass hydrolysis.</title>
        <authorList>
            <consortium name="DOE Joint Genome Institute"/>
            <person name="Haitjema C.H."/>
            <person name="Gilmore S.P."/>
            <person name="Henske J.K."/>
            <person name="Solomon K.V."/>
            <person name="De Groot R."/>
            <person name="Kuo A."/>
            <person name="Mondo S.J."/>
            <person name="Salamov A.A."/>
            <person name="Labutti K."/>
            <person name="Zhao Z."/>
            <person name="Chiniquy J."/>
            <person name="Barry K."/>
            <person name="Brewer H.M."/>
            <person name="Purvine S.O."/>
            <person name="Wright A.T."/>
            <person name="Boxma B."/>
            <person name="Van Alen T."/>
            <person name="Hackstein J.H."/>
            <person name="Baker S.E."/>
            <person name="Grigoriev I.V."/>
            <person name="O'Malley M.A."/>
        </authorList>
    </citation>
    <scope>NUCLEOTIDE SEQUENCE [LARGE SCALE GENOMIC DNA]</scope>
    <source>
        <strain evidence="2">finn</strain>
    </source>
</reference>
<dbReference type="PANTHER" id="PTHR10000">
    <property type="entry name" value="PHOSPHOSERINE PHOSPHATASE"/>
    <property type="match status" value="1"/>
</dbReference>
<dbReference type="OrthoDB" id="27226at2759"/>
<organism evidence="1 2">
    <name type="scientific">Piromyces finnis</name>
    <dbReference type="NCBI Taxonomy" id="1754191"/>
    <lineage>
        <taxon>Eukaryota</taxon>
        <taxon>Fungi</taxon>
        <taxon>Fungi incertae sedis</taxon>
        <taxon>Chytridiomycota</taxon>
        <taxon>Chytridiomycota incertae sedis</taxon>
        <taxon>Neocallimastigomycetes</taxon>
        <taxon>Neocallimastigales</taxon>
        <taxon>Neocallimastigaceae</taxon>
        <taxon>Piromyces</taxon>
    </lineage>
</organism>
<evidence type="ECO:0008006" key="3">
    <source>
        <dbReference type="Google" id="ProtNLM"/>
    </source>
</evidence>
<dbReference type="PROSITE" id="PS01229">
    <property type="entry name" value="COF_2"/>
    <property type="match status" value="1"/>
</dbReference>
<dbReference type="SUPFAM" id="SSF56784">
    <property type="entry name" value="HAD-like"/>
    <property type="match status" value="1"/>
</dbReference>
<name>A0A1Y1V355_9FUNG</name>
<reference evidence="1 2" key="2">
    <citation type="submission" date="2016-08" db="EMBL/GenBank/DDBJ databases">
        <title>Pervasive Adenine N6-methylation of Active Genes in Fungi.</title>
        <authorList>
            <consortium name="DOE Joint Genome Institute"/>
            <person name="Mondo S.J."/>
            <person name="Dannebaum R.O."/>
            <person name="Kuo R.C."/>
            <person name="Labutti K."/>
            <person name="Haridas S."/>
            <person name="Kuo A."/>
            <person name="Salamov A."/>
            <person name="Ahrendt S.R."/>
            <person name="Lipzen A."/>
            <person name="Sullivan W."/>
            <person name="Andreopoulos W.B."/>
            <person name="Clum A."/>
            <person name="Lindquist E."/>
            <person name="Daum C."/>
            <person name="Ramamoorthy G.K."/>
            <person name="Gryganskyi A."/>
            <person name="Culley D."/>
            <person name="Magnuson J.K."/>
            <person name="James T.Y."/>
            <person name="O'Malley M.A."/>
            <person name="Stajich J.E."/>
            <person name="Spatafora J.W."/>
            <person name="Visel A."/>
            <person name="Grigoriev I.V."/>
        </authorList>
    </citation>
    <scope>NUCLEOTIDE SEQUENCE [LARGE SCALE GENOMIC DNA]</scope>
    <source>
        <strain evidence="2">finn</strain>
    </source>
</reference>
<dbReference type="GO" id="GO:0000287">
    <property type="term" value="F:magnesium ion binding"/>
    <property type="evidence" value="ECO:0007669"/>
    <property type="project" value="TreeGrafter"/>
</dbReference>
<dbReference type="InterPro" id="IPR023214">
    <property type="entry name" value="HAD_sf"/>
</dbReference>
<dbReference type="NCBIfam" id="TIGR01484">
    <property type="entry name" value="HAD-SF-IIB"/>
    <property type="match status" value="1"/>
</dbReference>
<dbReference type="STRING" id="1754191.A0A1Y1V355"/>
<dbReference type="InterPro" id="IPR006379">
    <property type="entry name" value="HAD-SF_hydro_IIB"/>
</dbReference>
<proteinExistence type="predicted"/>
<evidence type="ECO:0000313" key="1">
    <source>
        <dbReference type="EMBL" id="ORX46210.1"/>
    </source>
</evidence>